<dbReference type="HOGENOM" id="CLU_884553_0_0_2"/>
<evidence type="ECO:0000313" key="2">
    <source>
        <dbReference type="Proteomes" id="UP000028194"/>
    </source>
</evidence>
<keyword evidence="1" id="KW-0378">Hydrolase</keyword>
<keyword evidence="1" id="KW-0121">Carboxypeptidase</keyword>
<sequence>MLKRMNNKISSTLLAVLIVASIASIAYTISGQPQKAYATNITISGRVVTSLNTSVANAKVYLEAPYQSGNGFLTPYEHAFTADAFGSFSISVPQGYTYTLDASKDGSSRARYPTTITTSTSGITLISNPQTTAILDLFVAPDDEFRSLYGVNSESTAWSKITSKEAVYRDNWNVHFNKKYYSTAWTSPSSTDMLTLLNDAASDTGWSSGSYQGADELLAITGISGTLYCGPDPASGCVPTPLPSTGGTHPKALVQEGTAITEAVNHELLHNYGFSHHTSNYYCIMNTGLWKDNDTAQPSYDDTMAISGSRRSWY</sequence>
<name>A0A075MVX9_9ARCH</name>
<dbReference type="GO" id="GO:0030246">
    <property type="term" value="F:carbohydrate binding"/>
    <property type="evidence" value="ECO:0007669"/>
    <property type="project" value="InterPro"/>
</dbReference>
<dbReference type="SUPFAM" id="SSF55486">
    <property type="entry name" value="Metalloproteases ('zincins'), catalytic domain"/>
    <property type="match status" value="1"/>
</dbReference>
<dbReference type="InterPro" id="IPR013784">
    <property type="entry name" value="Carb-bd-like_fold"/>
</dbReference>
<organism evidence="1 2">
    <name type="scientific">Candidatus Nitrososphaera evergladensis SR1</name>
    <dbReference type="NCBI Taxonomy" id="1459636"/>
    <lineage>
        <taxon>Archaea</taxon>
        <taxon>Nitrososphaerota</taxon>
        <taxon>Nitrososphaeria</taxon>
        <taxon>Nitrososphaerales</taxon>
        <taxon>Nitrososphaeraceae</taxon>
        <taxon>Nitrososphaera</taxon>
    </lineage>
</organism>
<keyword evidence="2" id="KW-1185">Reference proteome</keyword>
<dbReference type="AlphaFoldDB" id="A0A075MVX9"/>
<dbReference type="Gene3D" id="2.60.40.1120">
    <property type="entry name" value="Carboxypeptidase-like, regulatory domain"/>
    <property type="match status" value="1"/>
</dbReference>
<dbReference type="KEGG" id="nev:NTE_03382"/>
<protein>
    <submittedName>
        <fullName evidence="1">Carboxypeptidase regulatory-like domain</fullName>
    </submittedName>
</protein>
<keyword evidence="1" id="KW-0645">Protease</keyword>
<proteinExistence type="predicted"/>
<reference evidence="1 2" key="1">
    <citation type="journal article" date="2014" name="PLoS ONE">
        <title>Genome Sequence of Candidatus Nitrososphaera evergladensis from Group I.1b Enriched from Everglades Soil Reveals Novel Genomic Features of the Ammonia-Oxidizing Archaea.</title>
        <authorList>
            <person name="Zhalnina K.V."/>
            <person name="Dias R."/>
            <person name="Leonard M.T."/>
            <person name="Dorr de Quadros P."/>
            <person name="Camargo F.A."/>
            <person name="Drew J.C."/>
            <person name="Farmerie W.G."/>
            <person name="Daroub S.H."/>
            <person name="Triplett E.W."/>
        </authorList>
    </citation>
    <scope>NUCLEOTIDE SEQUENCE [LARGE SCALE GENOMIC DNA]</scope>
    <source>
        <strain evidence="1 2">SR1</strain>
    </source>
</reference>
<dbReference type="GO" id="GO:0004180">
    <property type="term" value="F:carboxypeptidase activity"/>
    <property type="evidence" value="ECO:0007669"/>
    <property type="project" value="UniProtKB-KW"/>
</dbReference>
<evidence type="ECO:0000313" key="1">
    <source>
        <dbReference type="EMBL" id="AIF85410.1"/>
    </source>
</evidence>
<dbReference type="EMBL" id="CP007174">
    <property type="protein sequence ID" value="AIF85410.1"/>
    <property type="molecule type" value="Genomic_DNA"/>
</dbReference>
<dbReference type="SUPFAM" id="SSF49452">
    <property type="entry name" value="Starch-binding domain-like"/>
    <property type="match status" value="1"/>
</dbReference>
<gene>
    <name evidence="1" type="ORF">NTE_03382</name>
</gene>
<dbReference type="Proteomes" id="UP000028194">
    <property type="component" value="Chromosome"/>
</dbReference>
<accession>A0A075MVX9</accession>